<dbReference type="SUPFAM" id="SSF52317">
    <property type="entry name" value="Class I glutamine amidotransferase-like"/>
    <property type="match status" value="1"/>
</dbReference>
<dbReference type="GO" id="GO:0019856">
    <property type="term" value="P:pyrimidine nucleobase biosynthetic process"/>
    <property type="evidence" value="ECO:0007669"/>
    <property type="project" value="TreeGrafter"/>
</dbReference>
<dbReference type="Gene3D" id="3.40.50.880">
    <property type="match status" value="1"/>
</dbReference>
<accession>A0A1F5F621</accession>
<comment type="catalytic activity">
    <reaction evidence="11">
        <text>UTP + L-glutamine + ATP + H2O = CTP + L-glutamate + ADP + phosphate + 2 H(+)</text>
        <dbReference type="Rhea" id="RHEA:26426"/>
        <dbReference type="ChEBI" id="CHEBI:15377"/>
        <dbReference type="ChEBI" id="CHEBI:15378"/>
        <dbReference type="ChEBI" id="CHEBI:29985"/>
        <dbReference type="ChEBI" id="CHEBI:30616"/>
        <dbReference type="ChEBI" id="CHEBI:37563"/>
        <dbReference type="ChEBI" id="CHEBI:43474"/>
        <dbReference type="ChEBI" id="CHEBI:46398"/>
        <dbReference type="ChEBI" id="CHEBI:58359"/>
        <dbReference type="ChEBI" id="CHEBI:456216"/>
        <dbReference type="EC" id="6.3.4.2"/>
    </reaction>
</comment>
<evidence type="ECO:0000256" key="8">
    <source>
        <dbReference type="ARBA" id="ARBA00022842"/>
    </source>
</evidence>
<evidence type="ECO:0000256" key="7">
    <source>
        <dbReference type="ARBA" id="ARBA00022840"/>
    </source>
</evidence>
<dbReference type="SUPFAM" id="SSF52540">
    <property type="entry name" value="P-loop containing nucleoside triphosphate hydrolases"/>
    <property type="match status" value="1"/>
</dbReference>
<dbReference type="PROSITE" id="PS51273">
    <property type="entry name" value="GATASE_TYPE_1"/>
    <property type="match status" value="1"/>
</dbReference>
<name>A0A1F5F621_9BACT</name>
<dbReference type="NCBIfam" id="NF003792">
    <property type="entry name" value="PRK05380.1"/>
    <property type="match status" value="1"/>
</dbReference>
<dbReference type="InterPro" id="IPR004468">
    <property type="entry name" value="CTP_synthase"/>
</dbReference>
<dbReference type="InterPro" id="IPR029062">
    <property type="entry name" value="Class_I_gatase-like"/>
</dbReference>
<proteinExistence type="inferred from homology"/>
<reference evidence="18 19" key="1">
    <citation type="journal article" date="2016" name="Nat. Commun.">
        <title>Thousands of microbial genomes shed light on interconnected biogeochemical processes in an aquifer system.</title>
        <authorList>
            <person name="Anantharaman K."/>
            <person name="Brown C.T."/>
            <person name="Hug L.A."/>
            <person name="Sharon I."/>
            <person name="Castelle C.J."/>
            <person name="Probst A.J."/>
            <person name="Thomas B.C."/>
            <person name="Singh A."/>
            <person name="Wilkins M.J."/>
            <person name="Karaoz U."/>
            <person name="Brodie E.L."/>
            <person name="Williams K.H."/>
            <person name="Hubbard S.S."/>
            <person name="Banfield J.F."/>
        </authorList>
    </citation>
    <scope>NUCLEOTIDE SEQUENCE [LARGE SCALE GENOMIC DNA]</scope>
</reference>
<evidence type="ECO:0000256" key="5">
    <source>
        <dbReference type="ARBA" id="ARBA00022723"/>
    </source>
</evidence>
<dbReference type="FunFam" id="3.40.50.300:FF:000009">
    <property type="entry name" value="CTP synthase"/>
    <property type="match status" value="1"/>
</dbReference>
<evidence type="ECO:0000256" key="2">
    <source>
        <dbReference type="ARBA" id="ARBA00007533"/>
    </source>
</evidence>
<dbReference type="Proteomes" id="UP000176191">
    <property type="component" value="Unassembled WGS sequence"/>
</dbReference>
<comment type="similarity">
    <text evidence="2">Belongs to the CTP synthase family.</text>
</comment>
<protein>
    <recommendedName>
        <fullName evidence="12">CTP synthase</fullName>
        <ecNumber evidence="3">6.3.4.2</ecNumber>
    </recommendedName>
    <alternativeName>
        <fullName evidence="14">Cytidine 5'-triphosphate synthase</fullName>
    </alternativeName>
    <alternativeName>
        <fullName evidence="15">Cytidine triphosphate synthetase</fullName>
    </alternativeName>
    <alternativeName>
        <fullName evidence="13">UTP--ammonia ligase</fullName>
    </alternativeName>
</protein>
<evidence type="ECO:0000256" key="11">
    <source>
        <dbReference type="ARBA" id="ARBA00047781"/>
    </source>
</evidence>
<evidence type="ECO:0000256" key="14">
    <source>
        <dbReference type="ARBA" id="ARBA00079941"/>
    </source>
</evidence>
<dbReference type="GO" id="GO:0097268">
    <property type="term" value="C:cytoophidium"/>
    <property type="evidence" value="ECO:0007669"/>
    <property type="project" value="UniProtKB-ARBA"/>
</dbReference>
<keyword evidence="4" id="KW-0436">Ligase</keyword>
<keyword evidence="8" id="KW-0460">Magnesium</keyword>
<dbReference type="FunFam" id="3.40.50.880:FF:000002">
    <property type="entry name" value="CTP synthase"/>
    <property type="match status" value="1"/>
</dbReference>
<evidence type="ECO:0000313" key="18">
    <source>
        <dbReference type="EMBL" id="OGD75088.1"/>
    </source>
</evidence>
<dbReference type="InterPro" id="IPR027417">
    <property type="entry name" value="P-loop_NTPase"/>
</dbReference>
<dbReference type="PANTHER" id="PTHR11550:SF0">
    <property type="entry name" value="CTP SYNTHASE-RELATED"/>
    <property type="match status" value="1"/>
</dbReference>
<evidence type="ECO:0000259" key="16">
    <source>
        <dbReference type="Pfam" id="PF00117"/>
    </source>
</evidence>
<evidence type="ECO:0000256" key="12">
    <source>
        <dbReference type="ARBA" id="ARBA00070745"/>
    </source>
</evidence>
<dbReference type="Pfam" id="PF00117">
    <property type="entry name" value="GATase"/>
    <property type="match status" value="1"/>
</dbReference>
<dbReference type="Pfam" id="PF06418">
    <property type="entry name" value="CTP_synth_N"/>
    <property type="match status" value="1"/>
</dbReference>
<feature type="domain" description="Glutamine amidotransferase" evidence="16">
    <location>
        <begin position="313"/>
        <end position="541"/>
    </location>
</feature>
<dbReference type="EC" id="6.3.4.2" evidence="3"/>
<sequence>MPLKNPHSKFVFVSGGVLSSLGKGITTSSLALLLQSRGYAVTVVKCENYLNIDSGLINPIEHGDAFLCEDGTETDMDLGNYERFLNKNLGAHNFITMGQIYKAVIDRERDNGYHGEDIEAIPHVTDEIIRRIKLAAEQDHADICLVELGGTTGEYQNVLYYEASRIMKLTGGDTVVHVHVSYLPTPAHVGEPKTKPTQLSVKQLNSMSIQPDFLVARSETPLDTRRLDRLALFCNVHKDDIILNPDQSTIYQVPLSFLKQGFDTKILAKLGLPARSAKLSSWKKFVNQALSPKDKSITIAIVGKYFKTGDYNLQDSYHALFEALDHARIASGIDLNIKSINSAVIEKDGTDLLKGIAGIIVPIGWGARGTTGKLMAIEYARKNKIPYLGLCYGLQLAAVEFARNVVGLKGANSTEIDPATPDPIIHDIPFDPKYQRIKGNGASMRLGSYPCILKLDSLATQIYKTTKINERHRHRYEFNNAYREVLEKHGFVISGTSPDNFFVEMIELPREIHPFFLATQAHPEYKSRPLSPHPIFLAFLQAADKHS</sequence>
<evidence type="ECO:0000256" key="3">
    <source>
        <dbReference type="ARBA" id="ARBA00012291"/>
    </source>
</evidence>
<dbReference type="PANTHER" id="PTHR11550">
    <property type="entry name" value="CTP SYNTHASE"/>
    <property type="match status" value="1"/>
</dbReference>
<dbReference type="GO" id="GO:0003883">
    <property type="term" value="F:CTP synthase activity"/>
    <property type="evidence" value="ECO:0007669"/>
    <property type="project" value="UniProtKB-EC"/>
</dbReference>
<dbReference type="Gene3D" id="3.40.50.300">
    <property type="entry name" value="P-loop containing nucleotide triphosphate hydrolases"/>
    <property type="match status" value="1"/>
</dbReference>
<keyword evidence="5" id="KW-0479">Metal-binding</keyword>
<keyword evidence="10" id="KW-0665">Pyrimidine biosynthesis</keyword>
<gene>
    <name evidence="18" type="ORF">A2228_01170</name>
</gene>
<dbReference type="EMBL" id="MFAK01000015">
    <property type="protein sequence ID" value="OGD75088.1"/>
    <property type="molecule type" value="Genomic_DNA"/>
</dbReference>
<dbReference type="GO" id="GO:0042802">
    <property type="term" value="F:identical protein binding"/>
    <property type="evidence" value="ECO:0007669"/>
    <property type="project" value="TreeGrafter"/>
</dbReference>
<dbReference type="GO" id="GO:0044210">
    <property type="term" value="P:'de novo' CTP biosynthetic process"/>
    <property type="evidence" value="ECO:0007669"/>
    <property type="project" value="UniProtKB-UniPathway"/>
</dbReference>
<dbReference type="GO" id="GO:0005524">
    <property type="term" value="F:ATP binding"/>
    <property type="evidence" value="ECO:0007669"/>
    <property type="project" value="UniProtKB-KW"/>
</dbReference>
<keyword evidence="9" id="KW-0315">Glutamine amidotransferase</keyword>
<dbReference type="AlphaFoldDB" id="A0A1F5F621"/>
<dbReference type="UniPathway" id="UPA00159">
    <property type="reaction ID" value="UER00277"/>
</dbReference>
<evidence type="ECO:0000256" key="15">
    <source>
        <dbReference type="ARBA" id="ARBA00083191"/>
    </source>
</evidence>
<dbReference type="InterPro" id="IPR017926">
    <property type="entry name" value="GATASE"/>
</dbReference>
<dbReference type="InterPro" id="IPR033828">
    <property type="entry name" value="GATase1_CTP_Synthase"/>
</dbReference>
<dbReference type="InterPro" id="IPR017456">
    <property type="entry name" value="CTP_synthase_N"/>
</dbReference>
<evidence type="ECO:0000313" key="19">
    <source>
        <dbReference type="Proteomes" id="UP000176191"/>
    </source>
</evidence>
<evidence type="ECO:0000256" key="9">
    <source>
        <dbReference type="ARBA" id="ARBA00022962"/>
    </source>
</evidence>
<feature type="domain" description="CTP synthase N-terminal" evidence="17">
    <location>
        <begin position="9"/>
        <end position="272"/>
    </location>
</feature>
<evidence type="ECO:0000256" key="6">
    <source>
        <dbReference type="ARBA" id="ARBA00022741"/>
    </source>
</evidence>
<comment type="caution">
    <text evidence="18">The sequence shown here is derived from an EMBL/GenBank/DDBJ whole genome shotgun (WGS) entry which is preliminary data.</text>
</comment>
<evidence type="ECO:0000256" key="10">
    <source>
        <dbReference type="ARBA" id="ARBA00022975"/>
    </source>
</evidence>
<comment type="pathway">
    <text evidence="1">Pyrimidine metabolism; CTP biosynthesis via de novo pathway; CTP from UDP: step 2/2.</text>
</comment>
<keyword evidence="6" id="KW-0547">Nucleotide-binding</keyword>
<organism evidence="18 19">
    <name type="scientific">Candidatus Collierbacteria bacterium RIFOXYA2_FULL_46_10</name>
    <dbReference type="NCBI Taxonomy" id="1817726"/>
    <lineage>
        <taxon>Bacteria</taxon>
        <taxon>Candidatus Collieribacteriota</taxon>
    </lineage>
</organism>
<dbReference type="GO" id="GO:0046872">
    <property type="term" value="F:metal ion binding"/>
    <property type="evidence" value="ECO:0007669"/>
    <property type="project" value="UniProtKB-KW"/>
</dbReference>
<evidence type="ECO:0000256" key="13">
    <source>
        <dbReference type="ARBA" id="ARBA00075170"/>
    </source>
</evidence>
<keyword evidence="7" id="KW-0067">ATP-binding</keyword>
<evidence type="ECO:0000259" key="17">
    <source>
        <dbReference type="Pfam" id="PF06418"/>
    </source>
</evidence>
<dbReference type="NCBIfam" id="TIGR00337">
    <property type="entry name" value="PyrG"/>
    <property type="match status" value="1"/>
</dbReference>
<dbReference type="CDD" id="cd01746">
    <property type="entry name" value="GATase1_CTP_Synthase"/>
    <property type="match status" value="1"/>
</dbReference>
<evidence type="ECO:0000256" key="1">
    <source>
        <dbReference type="ARBA" id="ARBA00005171"/>
    </source>
</evidence>
<evidence type="ECO:0000256" key="4">
    <source>
        <dbReference type="ARBA" id="ARBA00022598"/>
    </source>
</evidence>